<dbReference type="GO" id="GO:0005506">
    <property type="term" value="F:iron ion binding"/>
    <property type="evidence" value="ECO:0007669"/>
    <property type="project" value="InterPro"/>
</dbReference>
<dbReference type="OrthoDB" id="9758509at2"/>
<dbReference type="Pfam" id="PF20256">
    <property type="entry name" value="MoCoBD_2"/>
    <property type="match status" value="1"/>
</dbReference>
<dbReference type="SUPFAM" id="SSF54665">
    <property type="entry name" value="CO dehydrogenase molybdoprotein N-domain-like"/>
    <property type="match status" value="1"/>
</dbReference>
<dbReference type="Pfam" id="PF02738">
    <property type="entry name" value="MoCoBD_1"/>
    <property type="match status" value="1"/>
</dbReference>
<dbReference type="InterPro" id="IPR046867">
    <property type="entry name" value="AldOxase/xan_DH_MoCoBD2"/>
</dbReference>
<evidence type="ECO:0000256" key="1">
    <source>
        <dbReference type="SAM" id="MobiDB-lite"/>
    </source>
</evidence>
<dbReference type="SMART" id="SM01008">
    <property type="entry name" value="Ald_Xan_dh_C"/>
    <property type="match status" value="1"/>
</dbReference>
<dbReference type="InterPro" id="IPR008274">
    <property type="entry name" value="AldOxase/xan_DH_MoCoBD1"/>
</dbReference>
<dbReference type="PANTHER" id="PTHR11908:SF157">
    <property type="entry name" value="XANTHINE DEHYDROGENASE SUBUNIT D-RELATED"/>
    <property type="match status" value="1"/>
</dbReference>
<keyword evidence="4" id="KW-1185">Reference proteome</keyword>
<gene>
    <name evidence="3" type="ORF">Y717_17470</name>
</gene>
<feature type="compositionally biased region" description="Low complexity" evidence="1">
    <location>
        <begin position="1"/>
        <end position="18"/>
    </location>
</feature>
<dbReference type="InterPro" id="IPR037165">
    <property type="entry name" value="AldOxase/xan_DH_Mopterin-bd_sf"/>
</dbReference>
<feature type="region of interest" description="Disordered" evidence="1">
    <location>
        <begin position="1"/>
        <end position="35"/>
    </location>
</feature>
<comment type="caution">
    <text evidence="3">The sequence shown here is derived from an EMBL/GenBank/DDBJ whole genome shotgun (WGS) entry which is preliminary data.</text>
</comment>
<sequence length="804" mass="85277">MATTGSPTGPGAPIGAPTRISQGSQTKGGIGESTLRPDGVLKVTGEFAYSSDMWHEDMLWGHTLRSTVAHAEIRSIDTAEALATPGVYAVLTYDDLPTAVKNYGLEIQDTPVLAHGRVRHHGEPVALVAADHPETARRAAAKIRIDYAELPVVTDEASATAPGAPLIHENRDDHHIGHVAHPNIVHRQPIVRGDADAAAARADVIVSGDYVFGMQDQAFLGPESGLAVPAEDGGVDLYVATQWLHSDLRQIAPVLGLPEDKVRMTLSGVGGAFGGREDLSMQIHACLLALRTGKPVKIVYNRFESFFGHVHRHPAKLWYEHGATRDGKITHMKCRIVLDGGAYASASPAVVGNASSLSVGPYVIEDVDIEAIALYTNNPPCGAMRGFGAVQACFAYEAQMDKLAAALDMDPVEFRQLNAMEQGTLLPTGQRVDSPAPVAELLRRVKARPLPPEQQWLAAGEAADVRALPGGLSNTTHGEGVVRGVGYAVGIKNVGFSEGFDDYSTARVRLEVINGVPVAVVHTAMAEVGQGGVTVHAQIARTELGVTQVTIQPADTQVGSAGSTSASRQTYVTGGAVKHACENVREKVLEIGRRKFGTYHPAWATAELLLEGGKVVTDGGEVLADLVDVLEDEAVDLELEWRHRPTQPFDLRTGQGNGHVQYSFAAHRAVVEVDTELGLVKVIELAVAQDVGKALNPLSVLGQIQGGTIQGLGVAVMEEIIVDPKTAKVRNPSFTDYLIPTILDTPTIPVDVLELADAHAPYGLRGIGEAPTLSSTPAVLAAIRNATGLELNRTPVRPEHLTGT</sequence>
<dbReference type="GO" id="GO:0016491">
    <property type="term" value="F:oxidoreductase activity"/>
    <property type="evidence" value="ECO:0007669"/>
    <property type="project" value="InterPro"/>
</dbReference>
<dbReference type="EMBL" id="AZSP01000257">
    <property type="protein sequence ID" value="PVE08513.1"/>
    <property type="molecule type" value="Genomic_DNA"/>
</dbReference>
<dbReference type="InterPro" id="IPR036856">
    <property type="entry name" value="Ald_Oxase/Xan_DH_a/b_sf"/>
</dbReference>
<dbReference type="InterPro" id="IPR000674">
    <property type="entry name" value="Ald_Oxase/Xan_DH_a/b"/>
</dbReference>
<proteinExistence type="predicted"/>
<evidence type="ECO:0000313" key="4">
    <source>
        <dbReference type="Proteomes" id="UP000245992"/>
    </source>
</evidence>
<dbReference type="InterPro" id="IPR016208">
    <property type="entry name" value="Ald_Oxase/xanthine_DH-like"/>
</dbReference>
<name>A0A2T7T092_9ACTN</name>
<accession>A0A2T7T092</accession>
<dbReference type="PANTHER" id="PTHR11908">
    <property type="entry name" value="XANTHINE DEHYDROGENASE"/>
    <property type="match status" value="1"/>
</dbReference>
<dbReference type="Proteomes" id="UP000245992">
    <property type="component" value="Unassembled WGS sequence"/>
</dbReference>
<dbReference type="SUPFAM" id="SSF56003">
    <property type="entry name" value="Molybdenum cofactor-binding domain"/>
    <property type="match status" value="1"/>
</dbReference>
<reference evidence="3 4" key="1">
    <citation type="submission" date="2013-12" db="EMBL/GenBank/DDBJ databases">
        <title>Annotated genome of Streptomyces scopuliridis.</title>
        <authorList>
            <person name="Olson J.B."/>
        </authorList>
    </citation>
    <scope>NUCLEOTIDE SEQUENCE [LARGE SCALE GENOMIC DNA]</scope>
    <source>
        <strain evidence="3 4">RB72</strain>
    </source>
</reference>
<dbReference type="Pfam" id="PF01315">
    <property type="entry name" value="Ald_Xan_dh_C"/>
    <property type="match status" value="1"/>
</dbReference>
<dbReference type="AlphaFoldDB" id="A0A2T7T092"/>
<evidence type="ECO:0000313" key="3">
    <source>
        <dbReference type="EMBL" id="PVE08513.1"/>
    </source>
</evidence>
<dbReference type="STRING" id="1440053.GCA_000718095_01470"/>
<evidence type="ECO:0000259" key="2">
    <source>
        <dbReference type="SMART" id="SM01008"/>
    </source>
</evidence>
<dbReference type="Gene3D" id="3.90.1170.50">
    <property type="entry name" value="Aldehyde oxidase/xanthine dehydrogenase, a/b hammerhead"/>
    <property type="match status" value="1"/>
</dbReference>
<feature type="domain" description="Aldehyde oxidase/xanthine dehydrogenase a/b hammerhead" evidence="2">
    <location>
        <begin position="44"/>
        <end position="151"/>
    </location>
</feature>
<dbReference type="RefSeq" id="WP_051745612.1">
    <property type="nucleotide sequence ID" value="NZ_AZSP01000257.1"/>
</dbReference>
<dbReference type="Gene3D" id="3.30.365.10">
    <property type="entry name" value="Aldehyde oxidase/xanthine dehydrogenase, molybdopterin binding domain"/>
    <property type="match status" value="4"/>
</dbReference>
<protein>
    <submittedName>
        <fullName evidence="3">Carbon-monoxide dehydrogenase</fullName>
    </submittedName>
</protein>
<organism evidence="3 4">
    <name type="scientific">Streptomyces scopuliridis RB72</name>
    <dbReference type="NCBI Taxonomy" id="1440053"/>
    <lineage>
        <taxon>Bacteria</taxon>
        <taxon>Bacillati</taxon>
        <taxon>Actinomycetota</taxon>
        <taxon>Actinomycetes</taxon>
        <taxon>Kitasatosporales</taxon>
        <taxon>Streptomycetaceae</taxon>
        <taxon>Streptomyces</taxon>
    </lineage>
</organism>